<dbReference type="InterPro" id="IPR050638">
    <property type="entry name" value="AA-Vitamin_Transporters"/>
</dbReference>
<feature type="transmembrane region" description="Helical" evidence="6">
    <location>
        <begin position="86"/>
        <end position="107"/>
    </location>
</feature>
<dbReference type="RefSeq" id="WP_147783634.1">
    <property type="nucleotide sequence ID" value="NZ_VRMG01000007.1"/>
</dbReference>
<keyword evidence="3 6" id="KW-0812">Transmembrane</keyword>
<dbReference type="GO" id="GO:0016020">
    <property type="term" value="C:membrane"/>
    <property type="evidence" value="ECO:0007669"/>
    <property type="project" value="UniProtKB-SubCell"/>
</dbReference>
<evidence type="ECO:0000259" key="7">
    <source>
        <dbReference type="Pfam" id="PF00892"/>
    </source>
</evidence>
<keyword evidence="4 6" id="KW-1133">Transmembrane helix</keyword>
<proteinExistence type="inferred from homology"/>
<dbReference type="AlphaFoldDB" id="A0A5C8UR76"/>
<feature type="transmembrane region" description="Helical" evidence="6">
    <location>
        <begin position="31"/>
        <end position="53"/>
    </location>
</feature>
<evidence type="ECO:0000313" key="8">
    <source>
        <dbReference type="EMBL" id="TXN30450.1"/>
    </source>
</evidence>
<dbReference type="EMBL" id="VRMG01000007">
    <property type="protein sequence ID" value="TXN30450.1"/>
    <property type="molecule type" value="Genomic_DNA"/>
</dbReference>
<dbReference type="InterPro" id="IPR037185">
    <property type="entry name" value="EmrE-like"/>
</dbReference>
<name>A0A5C8UR76_9MICO</name>
<evidence type="ECO:0000256" key="2">
    <source>
        <dbReference type="ARBA" id="ARBA00007362"/>
    </source>
</evidence>
<feature type="transmembrane region" description="Helical" evidence="6">
    <location>
        <begin position="264"/>
        <end position="282"/>
    </location>
</feature>
<evidence type="ECO:0000256" key="1">
    <source>
        <dbReference type="ARBA" id="ARBA00004141"/>
    </source>
</evidence>
<dbReference type="Gene3D" id="1.10.3730.20">
    <property type="match status" value="1"/>
</dbReference>
<dbReference type="InterPro" id="IPR000620">
    <property type="entry name" value="EamA_dom"/>
</dbReference>
<evidence type="ECO:0000313" key="9">
    <source>
        <dbReference type="Proteomes" id="UP000321379"/>
    </source>
</evidence>
<dbReference type="Proteomes" id="UP000321379">
    <property type="component" value="Unassembled WGS sequence"/>
</dbReference>
<feature type="transmembrane region" description="Helical" evidence="6">
    <location>
        <begin position="238"/>
        <end position="258"/>
    </location>
</feature>
<feature type="domain" description="EamA" evidence="7">
    <location>
        <begin position="145"/>
        <end position="281"/>
    </location>
</feature>
<dbReference type="PANTHER" id="PTHR32322:SF2">
    <property type="entry name" value="EAMA DOMAIN-CONTAINING PROTEIN"/>
    <property type="match status" value="1"/>
</dbReference>
<sequence>MLSVLLGLAGAIIYGASDFFGGMAARRVSAVRVTAINSVVGFVALAVGSLLLPTTWSRDALITGALTGIAGAAALVLLYACLAIGPMSILSPILALVAAVVPITIDFARGERLSPAGDAGLVVGLVAIILICLVPGAGAVRPSARGILMAIGSGLAIGVYLVVIDLSPADSGPAPLVVCFAITGLVMGSILLAGAVRRRLPAESARGAVLLFAVLCGLTDAAAALLFLLALRAGDLSVVSVLNALAPAGTIILAAIVLKERIAVVQWAGLAVALVAAALLALA</sequence>
<dbReference type="PANTHER" id="PTHR32322">
    <property type="entry name" value="INNER MEMBRANE TRANSPORTER"/>
    <property type="match status" value="1"/>
</dbReference>
<feature type="transmembrane region" description="Helical" evidence="6">
    <location>
        <begin position="146"/>
        <end position="164"/>
    </location>
</feature>
<organism evidence="8 9">
    <name type="scientific">Lacisediminihabitans profunda</name>
    <dbReference type="NCBI Taxonomy" id="2594790"/>
    <lineage>
        <taxon>Bacteria</taxon>
        <taxon>Bacillati</taxon>
        <taxon>Actinomycetota</taxon>
        <taxon>Actinomycetes</taxon>
        <taxon>Micrococcales</taxon>
        <taxon>Microbacteriaceae</taxon>
        <taxon>Lacisediminihabitans</taxon>
    </lineage>
</organism>
<reference evidence="8 9" key="1">
    <citation type="submission" date="2019-08" db="EMBL/GenBank/DDBJ databases">
        <title>Bacterial whole genome sequence for Glaciihabitans sp. CHu50b-6-2.</title>
        <authorList>
            <person name="Jin L."/>
        </authorList>
    </citation>
    <scope>NUCLEOTIDE SEQUENCE [LARGE SCALE GENOMIC DNA]</scope>
    <source>
        <strain evidence="8 9">CHu50b-6-2</strain>
    </source>
</reference>
<feature type="transmembrane region" description="Helical" evidence="6">
    <location>
        <begin position="60"/>
        <end position="80"/>
    </location>
</feature>
<keyword evidence="9" id="KW-1185">Reference proteome</keyword>
<gene>
    <name evidence="8" type="ORF">FVP33_10695</name>
</gene>
<accession>A0A5C8UR76</accession>
<feature type="transmembrane region" description="Helical" evidence="6">
    <location>
        <begin position="208"/>
        <end position="231"/>
    </location>
</feature>
<feature type="transmembrane region" description="Helical" evidence="6">
    <location>
        <begin position="176"/>
        <end position="196"/>
    </location>
</feature>
<protein>
    <submittedName>
        <fullName evidence="8">DMT family transporter</fullName>
    </submittedName>
</protein>
<evidence type="ECO:0000256" key="3">
    <source>
        <dbReference type="ARBA" id="ARBA00022692"/>
    </source>
</evidence>
<keyword evidence="5 6" id="KW-0472">Membrane</keyword>
<evidence type="ECO:0000256" key="5">
    <source>
        <dbReference type="ARBA" id="ARBA00023136"/>
    </source>
</evidence>
<dbReference type="SUPFAM" id="SSF103481">
    <property type="entry name" value="Multidrug resistance efflux transporter EmrE"/>
    <property type="match status" value="2"/>
</dbReference>
<feature type="transmembrane region" description="Helical" evidence="6">
    <location>
        <begin position="119"/>
        <end position="140"/>
    </location>
</feature>
<comment type="subcellular location">
    <subcellularLocation>
        <location evidence="1">Membrane</location>
        <topology evidence="1">Multi-pass membrane protein</topology>
    </subcellularLocation>
</comment>
<comment type="caution">
    <text evidence="8">The sequence shown here is derived from an EMBL/GenBank/DDBJ whole genome shotgun (WGS) entry which is preliminary data.</text>
</comment>
<evidence type="ECO:0000256" key="6">
    <source>
        <dbReference type="SAM" id="Phobius"/>
    </source>
</evidence>
<evidence type="ECO:0000256" key="4">
    <source>
        <dbReference type="ARBA" id="ARBA00022989"/>
    </source>
</evidence>
<feature type="domain" description="EamA" evidence="7">
    <location>
        <begin position="2"/>
        <end position="131"/>
    </location>
</feature>
<comment type="similarity">
    <text evidence="2">Belongs to the EamA transporter family.</text>
</comment>
<dbReference type="Pfam" id="PF00892">
    <property type="entry name" value="EamA"/>
    <property type="match status" value="2"/>
</dbReference>